<sequence>MGIGKHLLGLAAVAAALALTGLLVWYGLFRVDGADSGPNGTLVREQRENDRGGEDPSRQAIVLGPAVLREQEAYVTAPDFLVVEHSL</sequence>
<dbReference type="EMBL" id="DWYS01000037">
    <property type="protein sequence ID" value="HJB06776.1"/>
    <property type="molecule type" value="Genomic_DNA"/>
</dbReference>
<dbReference type="AlphaFoldDB" id="A0A9D2L6G2"/>
<feature type="region of interest" description="Disordered" evidence="1">
    <location>
        <begin position="33"/>
        <end position="58"/>
    </location>
</feature>
<evidence type="ECO:0000256" key="1">
    <source>
        <dbReference type="SAM" id="MobiDB-lite"/>
    </source>
</evidence>
<name>A0A9D2L6G2_9FIRM</name>
<gene>
    <name evidence="2" type="ORF">H9716_02800</name>
</gene>
<evidence type="ECO:0000313" key="2">
    <source>
        <dbReference type="EMBL" id="HJB06776.1"/>
    </source>
</evidence>
<feature type="compositionally biased region" description="Basic and acidic residues" evidence="1">
    <location>
        <begin position="44"/>
        <end position="57"/>
    </location>
</feature>
<evidence type="ECO:0000313" key="3">
    <source>
        <dbReference type="Proteomes" id="UP000886804"/>
    </source>
</evidence>
<reference evidence="2" key="2">
    <citation type="submission" date="2021-04" db="EMBL/GenBank/DDBJ databases">
        <authorList>
            <person name="Gilroy R."/>
        </authorList>
    </citation>
    <scope>NUCLEOTIDE SEQUENCE</scope>
    <source>
        <strain evidence="2">CHK188-4685</strain>
    </source>
</reference>
<organism evidence="2 3">
    <name type="scientific">Candidatus Enterocloster faecavium</name>
    <dbReference type="NCBI Taxonomy" id="2838560"/>
    <lineage>
        <taxon>Bacteria</taxon>
        <taxon>Bacillati</taxon>
        <taxon>Bacillota</taxon>
        <taxon>Clostridia</taxon>
        <taxon>Lachnospirales</taxon>
        <taxon>Lachnospiraceae</taxon>
        <taxon>Enterocloster</taxon>
    </lineage>
</organism>
<comment type="caution">
    <text evidence="2">The sequence shown here is derived from an EMBL/GenBank/DDBJ whole genome shotgun (WGS) entry which is preliminary data.</text>
</comment>
<dbReference type="Proteomes" id="UP000886804">
    <property type="component" value="Unassembled WGS sequence"/>
</dbReference>
<reference evidence="2" key="1">
    <citation type="journal article" date="2021" name="PeerJ">
        <title>Extensive microbial diversity within the chicken gut microbiome revealed by metagenomics and culture.</title>
        <authorList>
            <person name="Gilroy R."/>
            <person name="Ravi A."/>
            <person name="Getino M."/>
            <person name="Pursley I."/>
            <person name="Horton D.L."/>
            <person name="Alikhan N.F."/>
            <person name="Baker D."/>
            <person name="Gharbi K."/>
            <person name="Hall N."/>
            <person name="Watson M."/>
            <person name="Adriaenssens E.M."/>
            <person name="Foster-Nyarko E."/>
            <person name="Jarju S."/>
            <person name="Secka A."/>
            <person name="Antonio M."/>
            <person name="Oren A."/>
            <person name="Chaudhuri R.R."/>
            <person name="La Ragione R."/>
            <person name="Hildebrand F."/>
            <person name="Pallen M.J."/>
        </authorList>
    </citation>
    <scope>NUCLEOTIDE SEQUENCE</scope>
    <source>
        <strain evidence="2">CHK188-4685</strain>
    </source>
</reference>
<proteinExistence type="predicted"/>
<accession>A0A9D2L6G2</accession>
<protein>
    <submittedName>
        <fullName evidence="2">Uncharacterized protein</fullName>
    </submittedName>
</protein>